<accession>A0AAV4D803</accession>
<organism evidence="1 2">
    <name type="scientific">Plakobranchus ocellatus</name>
    <dbReference type="NCBI Taxonomy" id="259542"/>
    <lineage>
        <taxon>Eukaryota</taxon>
        <taxon>Metazoa</taxon>
        <taxon>Spiralia</taxon>
        <taxon>Lophotrochozoa</taxon>
        <taxon>Mollusca</taxon>
        <taxon>Gastropoda</taxon>
        <taxon>Heterobranchia</taxon>
        <taxon>Euthyneura</taxon>
        <taxon>Panpulmonata</taxon>
        <taxon>Sacoglossa</taxon>
        <taxon>Placobranchoidea</taxon>
        <taxon>Plakobranchidae</taxon>
        <taxon>Plakobranchus</taxon>
    </lineage>
</organism>
<name>A0AAV4D803_9GAST</name>
<gene>
    <name evidence="1" type="ORF">PoB_006658600</name>
</gene>
<comment type="caution">
    <text evidence="1">The sequence shown here is derived from an EMBL/GenBank/DDBJ whole genome shotgun (WGS) entry which is preliminary data.</text>
</comment>
<proteinExistence type="predicted"/>
<evidence type="ECO:0000313" key="1">
    <source>
        <dbReference type="EMBL" id="GFO40081.1"/>
    </source>
</evidence>
<reference evidence="1 2" key="1">
    <citation type="journal article" date="2021" name="Elife">
        <title>Chloroplast acquisition without the gene transfer in kleptoplastic sea slugs, Plakobranchus ocellatus.</title>
        <authorList>
            <person name="Maeda T."/>
            <person name="Takahashi S."/>
            <person name="Yoshida T."/>
            <person name="Shimamura S."/>
            <person name="Takaki Y."/>
            <person name="Nagai Y."/>
            <person name="Toyoda A."/>
            <person name="Suzuki Y."/>
            <person name="Arimoto A."/>
            <person name="Ishii H."/>
            <person name="Satoh N."/>
            <person name="Nishiyama T."/>
            <person name="Hasebe M."/>
            <person name="Maruyama T."/>
            <person name="Minagawa J."/>
            <person name="Obokata J."/>
            <person name="Shigenobu S."/>
        </authorList>
    </citation>
    <scope>NUCLEOTIDE SEQUENCE [LARGE SCALE GENOMIC DNA]</scope>
</reference>
<evidence type="ECO:0000313" key="2">
    <source>
        <dbReference type="Proteomes" id="UP000735302"/>
    </source>
</evidence>
<dbReference type="EMBL" id="BLXT01007574">
    <property type="protein sequence ID" value="GFO40081.1"/>
    <property type="molecule type" value="Genomic_DNA"/>
</dbReference>
<protein>
    <submittedName>
        <fullName evidence="1">Uncharacterized protein</fullName>
    </submittedName>
</protein>
<keyword evidence="2" id="KW-1185">Reference proteome</keyword>
<dbReference type="AlphaFoldDB" id="A0AAV4D803"/>
<dbReference type="Proteomes" id="UP000735302">
    <property type="component" value="Unassembled WGS sequence"/>
</dbReference>
<sequence length="95" mass="10524">MCRRLNEDLKVAVSSRRAEKEHLRHFGVSSLGSASRARCLILVTGFCTKVWRQRQRASGWKLCGQFRGIHPSAANTTGSNCIFGIRSMQSLADAS</sequence>